<accession>A4A4L4</accession>
<protein>
    <submittedName>
        <fullName evidence="2">Plasmid stabilization system protein</fullName>
    </submittedName>
</protein>
<dbReference type="RefSeq" id="WP_008294214.1">
    <property type="nucleotide sequence ID" value="NZ_CM002299.1"/>
</dbReference>
<evidence type="ECO:0000256" key="1">
    <source>
        <dbReference type="ARBA" id="ARBA00022649"/>
    </source>
</evidence>
<dbReference type="OrthoDB" id="516834at2"/>
<dbReference type="InterPro" id="IPR007712">
    <property type="entry name" value="RelE/ParE_toxin"/>
</dbReference>
<gene>
    <name evidence="2" type="ORF">KT71_08917</name>
</gene>
<name>A4A4L4_9GAMM</name>
<dbReference type="STRING" id="314285.KT71_08917"/>
<dbReference type="Gene3D" id="3.30.2310.20">
    <property type="entry name" value="RelE-like"/>
    <property type="match status" value="1"/>
</dbReference>
<dbReference type="Pfam" id="PF05016">
    <property type="entry name" value="ParE_toxin"/>
    <property type="match status" value="1"/>
</dbReference>
<keyword evidence="3" id="KW-1185">Reference proteome</keyword>
<dbReference type="eggNOG" id="COG3668">
    <property type="taxonomic scope" value="Bacteria"/>
</dbReference>
<proteinExistence type="predicted"/>
<reference evidence="2 3" key="2">
    <citation type="journal article" date="2009" name="PLoS ONE">
        <title>The photosynthetic apparatus and its regulation in the aerobic gammaproteobacterium Congregibacter litoralis gen. nov., sp. nov.</title>
        <authorList>
            <person name="Spring S."/>
            <person name="Lunsdorf H."/>
            <person name="Fuchs B.M."/>
            <person name="Tindall B.J."/>
        </authorList>
    </citation>
    <scope>NUCLEOTIDE SEQUENCE [LARGE SCALE GENOMIC DNA]</scope>
    <source>
        <strain evidence="2">KT71</strain>
    </source>
</reference>
<dbReference type="EMBL" id="AAOA02000003">
    <property type="protein sequence ID" value="EAQ98735.1"/>
    <property type="molecule type" value="Genomic_DNA"/>
</dbReference>
<dbReference type="HOGENOM" id="CLU_147162_3_0_6"/>
<comment type="caution">
    <text evidence="2">The sequence shown here is derived from an EMBL/GenBank/DDBJ whole genome shotgun (WGS) entry which is preliminary data.</text>
</comment>
<dbReference type="AlphaFoldDB" id="A4A4L4"/>
<keyword evidence="1" id="KW-1277">Toxin-antitoxin system</keyword>
<dbReference type="Proteomes" id="UP000019205">
    <property type="component" value="Chromosome"/>
</dbReference>
<dbReference type="InterPro" id="IPR035093">
    <property type="entry name" value="RelE/ParE_toxin_dom_sf"/>
</dbReference>
<evidence type="ECO:0000313" key="2">
    <source>
        <dbReference type="EMBL" id="EAQ98735.1"/>
    </source>
</evidence>
<organism evidence="2 3">
    <name type="scientific">Congregibacter litoralis KT71</name>
    <dbReference type="NCBI Taxonomy" id="314285"/>
    <lineage>
        <taxon>Bacteria</taxon>
        <taxon>Pseudomonadati</taxon>
        <taxon>Pseudomonadota</taxon>
        <taxon>Gammaproteobacteria</taxon>
        <taxon>Cellvibrionales</taxon>
        <taxon>Halieaceae</taxon>
        <taxon>Congregibacter</taxon>
    </lineage>
</organism>
<sequence length="107" mass="12432">MRGYRLTRQAEQTLEDILSWTIEHLGIEQAERYKDQLISRLAALAANEPPHGRSCNGLLAGQRDVIDLEYYREGRHYIIYRNTFDEILVLEFVHGSRDLASILDELT</sequence>
<reference evidence="2 3" key="1">
    <citation type="journal article" date="2007" name="Proc. Natl. Acad. Sci. U.S.A.">
        <title>Characterization of a marine gammaproteobacterium capable of aerobic anoxygenic photosynthesis.</title>
        <authorList>
            <person name="Fuchs B.M."/>
            <person name="Spring S."/>
            <person name="Teeling H."/>
            <person name="Quast C."/>
            <person name="Wulf J."/>
            <person name="Schattenhofer M."/>
            <person name="Yan S."/>
            <person name="Ferriera S."/>
            <person name="Johnson J."/>
            <person name="Glockner F.O."/>
            <person name="Amann R."/>
        </authorList>
    </citation>
    <scope>NUCLEOTIDE SEQUENCE [LARGE SCALE GENOMIC DNA]</scope>
    <source>
        <strain evidence="2">KT71</strain>
    </source>
</reference>
<evidence type="ECO:0000313" key="3">
    <source>
        <dbReference type="Proteomes" id="UP000019205"/>
    </source>
</evidence>